<dbReference type="Gramene" id="BGIOSGA029942-TA">
    <property type="protein sequence ID" value="BGIOSGA029942-PA"/>
    <property type="gene ID" value="BGIOSGA029942"/>
</dbReference>
<dbReference type="Pfam" id="PF00931">
    <property type="entry name" value="NB-ARC"/>
    <property type="match status" value="1"/>
</dbReference>
<dbReference type="Pfam" id="PF23247">
    <property type="entry name" value="LRR_RPS2"/>
    <property type="match status" value="1"/>
</dbReference>
<dbReference type="GO" id="GO:0006952">
    <property type="term" value="P:defense response"/>
    <property type="evidence" value="ECO:0007669"/>
    <property type="project" value="UniProtKB-KW"/>
</dbReference>
<dbReference type="InterPro" id="IPR057135">
    <property type="entry name" value="At4g27190-like_LRR"/>
</dbReference>
<dbReference type="PRINTS" id="PR00364">
    <property type="entry name" value="DISEASERSIST"/>
</dbReference>
<dbReference type="InterPro" id="IPR027417">
    <property type="entry name" value="P-loop_NTPase"/>
</dbReference>
<dbReference type="GO" id="GO:0019674">
    <property type="term" value="P:NAD+ metabolic process"/>
    <property type="evidence" value="ECO:0007669"/>
    <property type="project" value="InterPro"/>
</dbReference>
<dbReference type="InterPro" id="IPR032675">
    <property type="entry name" value="LRR_dom_sf"/>
</dbReference>
<dbReference type="SUPFAM" id="SSF111331">
    <property type="entry name" value="NAD kinase/diacylglycerol kinase-like"/>
    <property type="match status" value="1"/>
</dbReference>
<keyword evidence="7" id="KW-0521">NADP</keyword>
<evidence type="ECO:0000259" key="9">
    <source>
        <dbReference type="Pfam" id="PF00931"/>
    </source>
</evidence>
<dbReference type="FunFam" id="3.40.50.300:FF:001091">
    <property type="entry name" value="Probable disease resistance protein At1g61300"/>
    <property type="match status" value="1"/>
</dbReference>
<dbReference type="Gene3D" id="3.40.50.10330">
    <property type="entry name" value="Probable inorganic polyphosphate/atp-NAD kinase, domain 1"/>
    <property type="match status" value="1"/>
</dbReference>
<dbReference type="SUPFAM" id="SSF52058">
    <property type="entry name" value="L domain-like"/>
    <property type="match status" value="1"/>
</dbReference>
<feature type="domain" description="Disease resistance protein At4g27190-like leucine-rich repeats" evidence="10">
    <location>
        <begin position="890"/>
        <end position="1003"/>
    </location>
</feature>
<organism evidence="11 12">
    <name type="scientific">Oryza sativa subsp. indica</name>
    <name type="common">Rice</name>
    <dbReference type="NCBI Taxonomy" id="39946"/>
    <lineage>
        <taxon>Eukaryota</taxon>
        <taxon>Viridiplantae</taxon>
        <taxon>Streptophyta</taxon>
        <taxon>Embryophyta</taxon>
        <taxon>Tracheophyta</taxon>
        <taxon>Spermatophyta</taxon>
        <taxon>Magnoliopsida</taxon>
        <taxon>Liliopsida</taxon>
        <taxon>Poales</taxon>
        <taxon>Poaceae</taxon>
        <taxon>BOP clade</taxon>
        <taxon>Oryzoideae</taxon>
        <taxon>Oryzeae</taxon>
        <taxon>Oryzinae</taxon>
        <taxon>Oryza</taxon>
        <taxon>Oryza sativa</taxon>
    </lineage>
</organism>
<dbReference type="InterPro" id="IPR050905">
    <property type="entry name" value="Plant_NBS-LRR"/>
</dbReference>
<comment type="similarity">
    <text evidence="2">Belongs to the NAD kinase family.</text>
</comment>
<dbReference type="InterPro" id="IPR002504">
    <property type="entry name" value="NADK"/>
</dbReference>
<dbReference type="Gene3D" id="3.80.10.10">
    <property type="entry name" value="Ribonuclease Inhibitor"/>
    <property type="match status" value="1"/>
</dbReference>
<reference evidence="11 12" key="1">
    <citation type="journal article" date="2005" name="PLoS Biol.">
        <title>The genomes of Oryza sativa: a history of duplications.</title>
        <authorList>
            <person name="Yu J."/>
            <person name="Wang J."/>
            <person name="Lin W."/>
            <person name="Li S."/>
            <person name="Li H."/>
            <person name="Zhou J."/>
            <person name="Ni P."/>
            <person name="Dong W."/>
            <person name="Hu S."/>
            <person name="Zeng C."/>
            <person name="Zhang J."/>
            <person name="Zhang Y."/>
            <person name="Li R."/>
            <person name="Xu Z."/>
            <person name="Li S."/>
            <person name="Li X."/>
            <person name="Zheng H."/>
            <person name="Cong L."/>
            <person name="Lin L."/>
            <person name="Yin J."/>
            <person name="Geng J."/>
            <person name="Li G."/>
            <person name="Shi J."/>
            <person name="Liu J."/>
            <person name="Lv H."/>
            <person name="Li J."/>
            <person name="Wang J."/>
            <person name="Deng Y."/>
            <person name="Ran L."/>
            <person name="Shi X."/>
            <person name="Wang X."/>
            <person name="Wu Q."/>
            <person name="Li C."/>
            <person name="Ren X."/>
            <person name="Wang J."/>
            <person name="Wang X."/>
            <person name="Li D."/>
            <person name="Liu D."/>
            <person name="Zhang X."/>
            <person name="Ji Z."/>
            <person name="Zhao W."/>
            <person name="Sun Y."/>
            <person name="Zhang Z."/>
            <person name="Bao J."/>
            <person name="Han Y."/>
            <person name="Dong L."/>
            <person name="Ji J."/>
            <person name="Chen P."/>
            <person name="Wu S."/>
            <person name="Liu J."/>
            <person name="Xiao Y."/>
            <person name="Bu D."/>
            <person name="Tan J."/>
            <person name="Yang L."/>
            <person name="Ye C."/>
            <person name="Zhang J."/>
            <person name="Xu J."/>
            <person name="Zhou Y."/>
            <person name="Yu Y."/>
            <person name="Zhang B."/>
            <person name="Zhuang S."/>
            <person name="Wei H."/>
            <person name="Liu B."/>
            <person name="Lei M."/>
            <person name="Yu H."/>
            <person name="Li Y."/>
            <person name="Xu H."/>
            <person name="Wei S."/>
            <person name="He X."/>
            <person name="Fang L."/>
            <person name="Zhang Z."/>
            <person name="Zhang Y."/>
            <person name="Huang X."/>
            <person name="Su Z."/>
            <person name="Tong W."/>
            <person name="Li J."/>
            <person name="Tong Z."/>
            <person name="Li S."/>
            <person name="Ye J."/>
            <person name="Wang L."/>
            <person name="Fang L."/>
            <person name="Lei T."/>
            <person name="Chen C."/>
            <person name="Chen H."/>
            <person name="Xu Z."/>
            <person name="Li H."/>
            <person name="Huang H."/>
            <person name="Zhang F."/>
            <person name="Xu H."/>
            <person name="Li N."/>
            <person name="Zhao C."/>
            <person name="Li S."/>
            <person name="Dong L."/>
            <person name="Huang Y."/>
            <person name="Li L."/>
            <person name="Xi Y."/>
            <person name="Qi Q."/>
            <person name="Li W."/>
            <person name="Zhang B."/>
            <person name="Hu W."/>
            <person name="Zhang Y."/>
            <person name="Tian X."/>
            <person name="Jiao Y."/>
            <person name="Liang X."/>
            <person name="Jin J."/>
            <person name="Gao L."/>
            <person name="Zheng W."/>
            <person name="Hao B."/>
            <person name="Liu S."/>
            <person name="Wang W."/>
            <person name="Yuan L."/>
            <person name="Cao M."/>
            <person name="McDermott J."/>
            <person name="Samudrala R."/>
            <person name="Wang J."/>
            <person name="Wong G.K."/>
            <person name="Yang H."/>
        </authorList>
    </citation>
    <scope>NUCLEOTIDE SEQUENCE [LARGE SCALE GENOMIC DNA]</scope>
    <source>
        <strain evidence="12">cv. 93-11</strain>
    </source>
</reference>
<proteinExistence type="inferred from homology"/>
<dbReference type="Gene3D" id="3.40.50.300">
    <property type="entry name" value="P-loop containing nucleotide triphosphate hydrolases"/>
    <property type="match status" value="1"/>
</dbReference>
<dbReference type="GO" id="GO:0043531">
    <property type="term" value="F:ADP binding"/>
    <property type="evidence" value="ECO:0007669"/>
    <property type="project" value="InterPro"/>
</dbReference>
<accession>B8BEP5</accession>
<dbReference type="SUPFAM" id="SSF52540">
    <property type="entry name" value="P-loop containing nucleoside triphosphate hydrolases"/>
    <property type="match status" value="1"/>
</dbReference>
<dbReference type="EMBL" id="CM000134">
    <property type="protein sequence ID" value="EEC84404.1"/>
    <property type="molecule type" value="Genomic_DNA"/>
</dbReference>
<gene>
    <name evidence="11" type="ORF">OsI_30984</name>
</gene>
<keyword evidence="4" id="KW-0418">Kinase</keyword>
<dbReference type="AlphaFoldDB" id="B8BEP5"/>
<keyword evidence="8" id="KW-0520">NAD</keyword>
<evidence type="ECO:0000256" key="5">
    <source>
        <dbReference type="ARBA" id="ARBA00022821"/>
    </source>
</evidence>
<evidence type="ECO:0000259" key="10">
    <source>
        <dbReference type="Pfam" id="PF23247"/>
    </source>
</evidence>
<dbReference type="InterPro" id="IPR042197">
    <property type="entry name" value="Apaf_helical"/>
</dbReference>
<keyword evidence="5" id="KW-0611">Plant defense</keyword>
<keyword evidence="12" id="KW-1185">Reference proteome</keyword>
<name>B8BEP5_ORYSI</name>
<dbReference type="PANTHER" id="PTHR33463">
    <property type="entry name" value="NB-ARC DOMAIN-CONTAINING PROTEIN-RELATED"/>
    <property type="match status" value="1"/>
</dbReference>
<dbReference type="GO" id="GO:0003951">
    <property type="term" value="F:NAD+ kinase activity"/>
    <property type="evidence" value="ECO:0007669"/>
    <property type="project" value="InterPro"/>
</dbReference>
<evidence type="ECO:0000256" key="3">
    <source>
        <dbReference type="ARBA" id="ARBA00022679"/>
    </source>
</evidence>
<keyword evidence="3" id="KW-0808">Transferase</keyword>
<feature type="domain" description="NB-ARC" evidence="9">
    <location>
        <begin position="476"/>
        <end position="645"/>
    </location>
</feature>
<evidence type="ECO:0000256" key="6">
    <source>
        <dbReference type="ARBA" id="ARBA00022840"/>
    </source>
</evidence>
<protein>
    <submittedName>
        <fullName evidence="11">Uncharacterized protein</fullName>
    </submittedName>
</protein>
<dbReference type="Proteomes" id="UP000007015">
    <property type="component" value="Chromosome 9"/>
</dbReference>
<dbReference type="OMA" id="KESEHEW"/>
<evidence type="ECO:0000256" key="4">
    <source>
        <dbReference type="ARBA" id="ARBA00022777"/>
    </source>
</evidence>
<evidence type="ECO:0000313" key="12">
    <source>
        <dbReference type="Proteomes" id="UP000007015"/>
    </source>
</evidence>
<evidence type="ECO:0000256" key="1">
    <source>
        <dbReference type="ARBA" id="ARBA00008894"/>
    </source>
</evidence>
<keyword evidence="6" id="KW-0067">ATP-binding</keyword>
<keyword evidence="6" id="KW-0547">Nucleotide-binding</keyword>
<dbReference type="GO" id="GO:0006741">
    <property type="term" value="P:NADP+ biosynthetic process"/>
    <property type="evidence" value="ECO:0007669"/>
    <property type="project" value="InterPro"/>
</dbReference>
<dbReference type="InterPro" id="IPR002182">
    <property type="entry name" value="NB-ARC"/>
</dbReference>
<dbReference type="HOGENOM" id="CLU_297074_0_0_1"/>
<dbReference type="Pfam" id="PF01513">
    <property type="entry name" value="NAD_kinase"/>
    <property type="match status" value="1"/>
</dbReference>
<sequence length="1015" mass="113184">MALRRVLLFVKPFDVYPPRPLAAAASSPPPPPPPLRVSNPKVLNYLDDRCRVHKETINLCKSVLQRKSIDWISVQRNDMSNPIHDVDLVISVGGDGTLLRASHFLNSSIPVLGVNSDPTCPDEVDELTDEFDARRSTGHLCAATAANFEQILDATLDGSRQPSELSRISVKLNGLQLPTYALNDILVSHPCPASVSRFSFRKRSNTGESSHLINCRSSGLRVATPAGSTAAMLSAGGFVMPISSHELQYMIREPISPRDADKPLLHGLRSDKNGCSGVCPSSRLTTLDIFGLGAGAALVQKRATFIMRCTSLDLPALGDFLTHVQHKPATHLGENIILLLRKHIYYCLNPESNVHNLMIAADDLRDTIDTIEERILVGECEGKKPKAQATSWIRSAQSVRDESDKIKNGYEARRIHALGCSWNFFFNYSVSNSATKMHANADEIKKRAPENDGMFSSLPLVGRELPLPPYIVGQDEYKDKIVGSIKQGTTGTIGICGMGGSGKTTLLKQLNNFFSCAAETHEFDHVIYVEVSQQQNLETVQQNIASQLGIMLTQNKDATFRSASLYNFLKERSFLLLIDDLWQTLDLVKVGIPQGGRQLGPQNRQMIVITSRLQQVCYGMDGHCQMIVLQRLKFNEAWSLFESNAGIRITNNVQVKCHAESIVEKCGGLPLALKIVGQAMASKGTEHEWELAVNLLEQSQFHKVPDVENDLYSVLYISYDNLPDERTKQCFLFFAFASYGTHLDLSYTPIQSLPVEFRLLKKLRYLYLRYTRKLQTVPDGTISALSMLRVLDIHGSVFFTKVKARSYLEELESLTSLQLLRVTVVDFQSLRRIFNLSRVSLRDRIGTPPSFVPTYQQSKGTASRSSGSELYEEFGEVDDRLHHLTKLGSIMWKGVMPHACFPKVRTVDIIGCHSIKTLTWINQLPCLEEVYLYNCNSLLEVVSDDDEEDTTMPSATASSSFPRLRHLGLSHLKDLYKICGDGRLGFPCLQRLLVYECPMLARLPFVLWNGSAVCL</sequence>
<dbReference type="PANTHER" id="PTHR33463:SF204">
    <property type="entry name" value="NB-ARC DOMAIN-CONTAINING PROTEIN"/>
    <property type="match status" value="1"/>
</dbReference>
<evidence type="ECO:0000256" key="7">
    <source>
        <dbReference type="ARBA" id="ARBA00022857"/>
    </source>
</evidence>
<dbReference type="InterPro" id="IPR017437">
    <property type="entry name" value="ATP-NAD_kinase_PpnK-typ_C"/>
</dbReference>
<comment type="similarity">
    <text evidence="1">Belongs to the disease resistance NB-LRR family.</text>
</comment>
<evidence type="ECO:0000313" key="11">
    <source>
        <dbReference type="EMBL" id="EEC84404.1"/>
    </source>
</evidence>
<dbReference type="Gene3D" id="2.60.200.30">
    <property type="entry name" value="Probable inorganic polyphosphate/atp-NAD kinase, domain 2"/>
    <property type="match status" value="1"/>
</dbReference>
<dbReference type="FunFam" id="3.40.50.10330:FF:000027">
    <property type="entry name" value="NADH kinase"/>
    <property type="match status" value="1"/>
</dbReference>
<dbReference type="InterPro" id="IPR016064">
    <property type="entry name" value="NAD/diacylglycerol_kinase_sf"/>
</dbReference>
<dbReference type="Gene3D" id="1.10.8.430">
    <property type="entry name" value="Helical domain of apoptotic protease-activating factors"/>
    <property type="match status" value="1"/>
</dbReference>
<evidence type="ECO:0000256" key="8">
    <source>
        <dbReference type="ARBA" id="ARBA00023027"/>
    </source>
</evidence>
<dbReference type="InterPro" id="IPR017438">
    <property type="entry name" value="ATP-NAD_kinase_N"/>
</dbReference>
<dbReference type="GO" id="GO:0005524">
    <property type="term" value="F:ATP binding"/>
    <property type="evidence" value="ECO:0007669"/>
    <property type="project" value="UniProtKB-KW"/>
</dbReference>
<evidence type="ECO:0000256" key="2">
    <source>
        <dbReference type="ARBA" id="ARBA00010995"/>
    </source>
</evidence>
<dbReference type="STRING" id="39946.B8BEP5"/>